<dbReference type="Proteomes" id="UP000460298">
    <property type="component" value="Unassembled WGS sequence"/>
</dbReference>
<dbReference type="EMBL" id="WBUI01000009">
    <property type="protein sequence ID" value="KAB2932385.1"/>
    <property type="molecule type" value="Genomic_DNA"/>
</dbReference>
<organism evidence="2 3">
    <name type="scientific">Leptonema illini</name>
    <dbReference type="NCBI Taxonomy" id="183"/>
    <lineage>
        <taxon>Bacteria</taxon>
        <taxon>Pseudomonadati</taxon>
        <taxon>Spirochaetota</taxon>
        <taxon>Spirochaetia</taxon>
        <taxon>Leptospirales</taxon>
        <taxon>Leptospiraceae</taxon>
        <taxon>Leptonema</taxon>
    </lineage>
</organism>
<evidence type="ECO:0000313" key="3">
    <source>
        <dbReference type="Proteomes" id="UP000460298"/>
    </source>
</evidence>
<evidence type="ECO:0000313" key="2">
    <source>
        <dbReference type="EMBL" id="KAB2932385.1"/>
    </source>
</evidence>
<reference evidence="2 3" key="1">
    <citation type="submission" date="2019-10" db="EMBL/GenBank/DDBJ databases">
        <title>Extracellular Electron Transfer in a Candidatus Methanoperedens spp. Enrichment Culture.</title>
        <authorList>
            <person name="Berger S."/>
            <person name="Rangel Shaw D."/>
            <person name="Berben T."/>
            <person name="In 'T Zandt M."/>
            <person name="Frank J."/>
            <person name="Reimann J."/>
            <person name="Jetten M.S.M."/>
            <person name="Welte C.U."/>
        </authorList>
    </citation>
    <scope>NUCLEOTIDE SEQUENCE [LARGE SCALE GENOMIC DNA]</scope>
    <source>
        <strain evidence="2">SB12</strain>
    </source>
</reference>
<gene>
    <name evidence="2" type="ORF">F9K24_10680</name>
</gene>
<feature type="region of interest" description="Disordered" evidence="1">
    <location>
        <begin position="69"/>
        <end position="90"/>
    </location>
</feature>
<protein>
    <submittedName>
        <fullName evidence="2">Uncharacterized protein</fullName>
    </submittedName>
</protein>
<comment type="caution">
    <text evidence="2">The sequence shown here is derived from an EMBL/GenBank/DDBJ whole genome shotgun (WGS) entry which is preliminary data.</text>
</comment>
<proteinExistence type="predicted"/>
<feature type="compositionally biased region" description="Low complexity" evidence="1">
    <location>
        <begin position="73"/>
        <end position="86"/>
    </location>
</feature>
<sequence>MSADEIEKLIKFLKQMEIIVRTSSNATQVERVKKDIGRYRARLKELIPDYRPEKETVDQLARRMSGTLAAERPAATTVSSPSASEAGAPTSIAERIPEERASPHSTDPDVNFVASVIKILLREYWPALTEQHMRMDFTSTQERQALRFKLDNLVRSLKTLTETIEEYATAEKPDFREQLFKMKNKQSRLFLFEANDVFRDFKAFLGKHIEEMQRGGSAIKNPDDRIRFDRNYEDASWLENHTVREAVYEFFNLVDFAIKKVNLPTLKQGS</sequence>
<dbReference type="AlphaFoldDB" id="A0A833M1K2"/>
<accession>A0A833M1K2</accession>
<evidence type="ECO:0000256" key="1">
    <source>
        <dbReference type="SAM" id="MobiDB-lite"/>
    </source>
</evidence>
<name>A0A833M1K2_9LEPT</name>